<feature type="domain" description="NADP-dependent oxidoreductase" evidence="1">
    <location>
        <begin position="16"/>
        <end position="317"/>
    </location>
</feature>
<evidence type="ECO:0000313" key="3">
    <source>
        <dbReference type="Proteomes" id="UP001612915"/>
    </source>
</evidence>
<dbReference type="EMBL" id="JBITLV010000001">
    <property type="protein sequence ID" value="MFI7585532.1"/>
    <property type="molecule type" value="Genomic_DNA"/>
</dbReference>
<dbReference type="PRINTS" id="PR00069">
    <property type="entry name" value="ALDKETRDTASE"/>
</dbReference>
<evidence type="ECO:0000259" key="1">
    <source>
        <dbReference type="Pfam" id="PF00248"/>
    </source>
</evidence>
<dbReference type="InterPro" id="IPR036812">
    <property type="entry name" value="NAD(P)_OxRdtase_dom_sf"/>
</dbReference>
<dbReference type="InterPro" id="IPR020471">
    <property type="entry name" value="AKR"/>
</dbReference>
<dbReference type="Pfam" id="PF00248">
    <property type="entry name" value="Aldo_ket_red"/>
    <property type="match status" value="1"/>
</dbReference>
<protein>
    <submittedName>
        <fullName evidence="2">Aldo/keto reductase</fullName>
    </submittedName>
</protein>
<name>A0ABW8AHQ4_9ACTN</name>
<dbReference type="PANTHER" id="PTHR43364">
    <property type="entry name" value="NADH-SPECIFIC METHYLGLYOXAL REDUCTASE-RELATED"/>
    <property type="match status" value="1"/>
</dbReference>
<organism evidence="2 3">
    <name type="scientific">Spongisporangium articulatum</name>
    <dbReference type="NCBI Taxonomy" id="3362603"/>
    <lineage>
        <taxon>Bacteria</taxon>
        <taxon>Bacillati</taxon>
        <taxon>Actinomycetota</taxon>
        <taxon>Actinomycetes</taxon>
        <taxon>Kineosporiales</taxon>
        <taxon>Kineosporiaceae</taxon>
        <taxon>Spongisporangium</taxon>
    </lineage>
</organism>
<dbReference type="SUPFAM" id="SSF51430">
    <property type="entry name" value="NAD(P)-linked oxidoreductase"/>
    <property type="match status" value="1"/>
</dbReference>
<proteinExistence type="predicted"/>
<dbReference type="PANTHER" id="PTHR43364:SF18">
    <property type="entry name" value="OXIDOREDUCTASE"/>
    <property type="match status" value="1"/>
</dbReference>
<dbReference type="Proteomes" id="UP001612915">
    <property type="component" value="Unassembled WGS sequence"/>
</dbReference>
<dbReference type="InterPro" id="IPR050523">
    <property type="entry name" value="AKR_Detox_Biosynth"/>
</dbReference>
<comment type="caution">
    <text evidence="2">The sequence shown here is derived from an EMBL/GenBank/DDBJ whole genome shotgun (WGS) entry which is preliminary data.</text>
</comment>
<dbReference type="RefSeq" id="WP_398273567.1">
    <property type="nucleotide sequence ID" value="NZ_JBITLV010000001.1"/>
</dbReference>
<accession>A0ABW8AHQ4</accession>
<dbReference type="Gene3D" id="3.20.20.100">
    <property type="entry name" value="NADP-dependent oxidoreductase domain"/>
    <property type="match status" value="1"/>
</dbReference>
<evidence type="ECO:0000313" key="2">
    <source>
        <dbReference type="EMBL" id="MFI7585532.1"/>
    </source>
</evidence>
<reference evidence="2 3" key="1">
    <citation type="submission" date="2024-10" db="EMBL/GenBank/DDBJ databases">
        <title>The Natural Products Discovery Center: Release of the First 8490 Sequenced Strains for Exploring Actinobacteria Biosynthetic Diversity.</title>
        <authorList>
            <person name="Kalkreuter E."/>
            <person name="Kautsar S.A."/>
            <person name="Yang D."/>
            <person name="Bader C.D."/>
            <person name="Teijaro C.N."/>
            <person name="Fluegel L."/>
            <person name="Davis C.M."/>
            <person name="Simpson J.R."/>
            <person name="Lauterbach L."/>
            <person name="Steele A.D."/>
            <person name="Gui C."/>
            <person name="Meng S."/>
            <person name="Li G."/>
            <person name="Viehrig K."/>
            <person name="Ye F."/>
            <person name="Su P."/>
            <person name="Kiefer A.F."/>
            <person name="Nichols A."/>
            <person name="Cepeda A.J."/>
            <person name="Yan W."/>
            <person name="Fan B."/>
            <person name="Jiang Y."/>
            <person name="Adhikari A."/>
            <person name="Zheng C.-J."/>
            <person name="Schuster L."/>
            <person name="Cowan T.M."/>
            <person name="Smanski M.J."/>
            <person name="Chevrette M.G."/>
            <person name="De Carvalho L.P.S."/>
            <person name="Shen B."/>
        </authorList>
    </citation>
    <scope>NUCLEOTIDE SEQUENCE [LARGE SCALE GENOMIC DNA]</scope>
    <source>
        <strain evidence="2 3">NPDC049639</strain>
    </source>
</reference>
<gene>
    <name evidence="2" type="ORF">ACIB24_00490</name>
</gene>
<dbReference type="InterPro" id="IPR023210">
    <property type="entry name" value="NADP_OxRdtase_dom"/>
</dbReference>
<sequence>MEYRQLGRSGLRVSTMTLGTMGFGGTGWATPVGQIDVEGAREQIAIARDAGVNLIDTADVYSAGLSEEIIGQALGSSRDEVLIATKVRMPMGDGPNDAGLSRHHIVRGAEASLRRLNTDYIDLYQVHEWDGQTPLEETLAALDDLVRSGKVRYIGCSNYAAWQLMKALGVSERRQLERFVSNQIYYSLHSRHPESEIVPASLDSGVGLLIWSPIAGGLLSGKYRRGVEAPAGSRHLTEWSEPPVHDEDKLYDTIEAAVEIGAAHGVSAAQVSLAWLLQKPAVTSLIIGARTTEQLRDNLAAASLELAPDEIARLDEVSGEPLRYPFWHQRNTSSDRLGPADLSLIGPFLGKE</sequence>
<keyword evidence="3" id="KW-1185">Reference proteome</keyword>
<dbReference type="CDD" id="cd19091">
    <property type="entry name" value="AKR_PsAKR"/>
    <property type="match status" value="1"/>
</dbReference>